<reference evidence="2" key="1">
    <citation type="submission" date="2005-07" db="EMBL/GenBank/DDBJ databases">
        <title>Complete sequence of Thermobifida fusca YX.</title>
        <authorList>
            <consortium name="US DOE Joint Genome Institute"/>
            <person name="Copeland A."/>
            <person name="Lucas S."/>
            <person name="Lapidus A."/>
            <person name="Barry K."/>
            <person name="Detter J.C."/>
            <person name="Glavina T."/>
            <person name="Hammon N."/>
            <person name="Israni S."/>
            <person name="Pitluck S."/>
            <person name="Di Bartolo G."/>
            <person name="Chain P."/>
            <person name="Schmutz J."/>
            <person name="Larimer F."/>
            <person name="Land M."/>
            <person name="Lykidis A."/>
            <person name="Richardson P."/>
        </authorList>
    </citation>
    <scope>NUCLEOTIDE SEQUENCE</scope>
    <source>
        <strain evidence="2">YX</strain>
    </source>
</reference>
<dbReference type="EMBL" id="CP000088">
    <property type="protein sequence ID" value="AAZ54808.1"/>
    <property type="molecule type" value="Genomic_DNA"/>
</dbReference>
<proteinExistence type="predicted"/>
<organism evidence="2">
    <name type="scientific">Thermobifida fusca (strain YX)</name>
    <dbReference type="NCBI Taxonomy" id="269800"/>
    <lineage>
        <taxon>Bacteria</taxon>
        <taxon>Bacillati</taxon>
        <taxon>Actinomycetota</taxon>
        <taxon>Actinomycetes</taxon>
        <taxon>Streptosporangiales</taxon>
        <taxon>Nocardiopsidaceae</taxon>
        <taxon>Thermobifida</taxon>
    </lineage>
</organism>
<evidence type="ECO:0000313" key="2">
    <source>
        <dbReference type="EMBL" id="AAZ54808.1"/>
    </source>
</evidence>
<sequence>MSGGKFPVDHRVELRGVPDLNSAVAGRPGGHALEAAVPPPQHLVGDRVPFVELLEHGVEGGDRREGAAAPQHRIGQDVGVGEHHQGAVGGGLLHDVGEPHHVGGPGPADPLHHVHVGVAPGRHRVLLVLVVGHVAQGGEPQVLFGAPPGLGVAFVEDYAAVVAGVGPVHQERRQLRVDGVGELVVGTCRGRVPDHQDAQPRGRHVEGDAQQLFVQVVLGGGVASGVGKVHGVWYFLVVLSTVYGSLLLLYGIAGR</sequence>
<dbReference type="STRING" id="269800.Tfu_0770"/>
<accession>Q47RV9</accession>
<feature type="transmembrane region" description="Helical" evidence="1">
    <location>
        <begin position="232"/>
        <end position="253"/>
    </location>
</feature>
<dbReference type="KEGG" id="tfu:Tfu_0770"/>
<dbReference type="HOGENOM" id="CLU_1089622_0_0_11"/>
<protein>
    <submittedName>
        <fullName evidence="2">Uncharacterized protein</fullName>
    </submittedName>
</protein>
<keyword evidence="1" id="KW-0472">Membrane</keyword>
<name>Q47RV9_THEFY</name>
<gene>
    <name evidence="2" type="ordered locus">Tfu_0770</name>
</gene>
<keyword evidence="1" id="KW-0812">Transmembrane</keyword>
<dbReference type="AlphaFoldDB" id="Q47RV9"/>
<keyword evidence="1" id="KW-1133">Transmembrane helix</keyword>
<evidence type="ECO:0000256" key="1">
    <source>
        <dbReference type="SAM" id="Phobius"/>
    </source>
</evidence>